<proteinExistence type="predicted"/>
<dbReference type="EMBL" id="JAAMPI010000970">
    <property type="protein sequence ID" value="KAF4627432.1"/>
    <property type="molecule type" value="Genomic_DNA"/>
</dbReference>
<comment type="caution">
    <text evidence="2">The sequence shown here is derived from an EMBL/GenBank/DDBJ whole genome shotgun (WGS) entry which is preliminary data.</text>
</comment>
<evidence type="ECO:0000313" key="2">
    <source>
        <dbReference type="EMBL" id="KAF4627432.1"/>
    </source>
</evidence>
<feature type="transmembrane region" description="Helical" evidence="1">
    <location>
        <begin position="192"/>
        <end position="214"/>
    </location>
</feature>
<keyword evidence="1" id="KW-0812">Transmembrane</keyword>
<name>A0A8H4VYY1_9HELO</name>
<dbReference type="OrthoDB" id="2396694at2759"/>
<dbReference type="AlphaFoldDB" id="A0A8H4VYY1"/>
<keyword evidence="3" id="KW-1185">Reference proteome</keyword>
<evidence type="ECO:0000313" key="3">
    <source>
        <dbReference type="Proteomes" id="UP000566819"/>
    </source>
</evidence>
<dbReference type="Proteomes" id="UP000566819">
    <property type="component" value="Unassembled WGS sequence"/>
</dbReference>
<keyword evidence="1" id="KW-1133">Transmembrane helix</keyword>
<gene>
    <name evidence="2" type="ORF">G7Y89_g10722</name>
</gene>
<feature type="transmembrane region" description="Helical" evidence="1">
    <location>
        <begin position="85"/>
        <end position="104"/>
    </location>
</feature>
<feature type="transmembrane region" description="Helical" evidence="1">
    <location>
        <begin position="158"/>
        <end position="180"/>
    </location>
</feature>
<keyword evidence="1" id="KW-0472">Membrane</keyword>
<organism evidence="2 3">
    <name type="scientific">Cudoniella acicularis</name>
    <dbReference type="NCBI Taxonomy" id="354080"/>
    <lineage>
        <taxon>Eukaryota</taxon>
        <taxon>Fungi</taxon>
        <taxon>Dikarya</taxon>
        <taxon>Ascomycota</taxon>
        <taxon>Pezizomycotina</taxon>
        <taxon>Leotiomycetes</taxon>
        <taxon>Helotiales</taxon>
        <taxon>Tricladiaceae</taxon>
        <taxon>Cudoniella</taxon>
    </lineage>
</organism>
<evidence type="ECO:0000256" key="1">
    <source>
        <dbReference type="SAM" id="Phobius"/>
    </source>
</evidence>
<protein>
    <submittedName>
        <fullName evidence="2">Uncharacterized protein</fullName>
    </submittedName>
</protein>
<feature type="transmembrane region" description="Helical" evidence="1">
    <location>
        <begin position="234"/>
        <end position="256"/>
    </location>
</feature>
<feature type="transmembrane region" description="Helical" evidence="1">
    <location>
        <begin position="116"/>
        <end position="138"/>
    </location>
</feature>
<reference evidence="2 3" key="1">
    <citation type="submission" date="2020-03" db="EMBL/GenBank/DDBJ databases">
        <title>Draft Genome Sequence of Cudoniella acicularis.</title>
        <authorList>
            <person name="Buettner E."/>
            <person name="Kellner H."/>
        </authorList>
    </citation>
    <scope>NUCLEOTIDE SEQUENCE [LARGE SCALE GENOMIC DNA]</scope>
    <source>
        <strain evidence="2 3">DSM 108380</strain>
    </source>
</reference>
<accession>A0A8H4VYY1</accession>
<feature type="transmembrane region" description="Helical" evidence="1">
    <location>
        <begin position="6"/>
        <end position="27"/>
    </location>
</feature>
<sequence length="294" mass="32427">MWSSRSLFLTTSLLFPVSTAAFSLSAWLHDSGYTGSGNPSQEIQCYALPYGILGFISHLLTYWTILCFKLNLTPLFPFRENSEPVHSIIFAIVGLLATVTINILTTIRCRQAWEFVLISLWKMTLSITLSAVTIHAMLVVERLQKGGGSNWEERGKEVLYWLAVYVFGLPLGLAGLCGLVKEEIATNVPLRNVTIAFAVIGVLFFGVAAMFLVYDQVLNKKESGERGFWEGGVILEAGIWVLGSAVAAVGFLMALYSDFALAAIKGEWSGVPSSDDAVFFWVYWLAKRLPMLSC</sequence>